<dbReference type="Proteomes" id="UP000054558">
    <property type="component" value="Unassembled WGS sequence"/>
</dbReference>
<evidence type="ECO:0008006" key="4">
    <source>
        <dbReference type="Google" id="ProtNLM"/>
    </source>
</evidence>
<feature type="compositionally biased region" description="Basic and acidic residues" evidence="1">
    <location>
        <begin position="229"/>
        <end position="242"/>
    </location>
</feature>
<dbReference type="AlphaFoldDB" id="A0A1Y1HX31"/>
<gene>
    <name evidence="2" type="ORF">KFL_000700120</name>
</gene>
<keyword evidence="3" id="KW-1185">Reference proteome</keyword>
<feature type="compositionally biased region" description="Acidic residues" evidence="1">
    <location>
        <begin position="144"/>
        <end position="153"/>
    </location>
</feature>
<dbReference type="PANTHER" id="PTHR31469">
    <property type="entry name" value="OS07G0633600 PROTEIN"/>
    <property type="match status" value="1"/>
</dbReference>
<feature type="region of interest" description="Disordered" evidence="1">
    <location>
        <begin position="179"/>
        <end position="277"/>
    </location>
</feature>
<name>A0A1Y1HX31_KLENI</name>
<feature type="region of interest" description="Disordered" evidence="1">
    <location>
        <begin position="140"/>
        <end position="164"/>
    </location>
</feature>
<accession>A0A1Y1HX31</accession>
<dbReference type="PANTHER" id="PTHR31469:SF8">
    <property type="entry name" value="OS07G0641000 PROTEIN"/>
    <property type="match status" value="1"/>
</dbReference>
<organism evidence="2 3">
    <name type="scientific">Klebsormidium nitens</name>
    <name type="common">Green alga</name>
    <name type="synonym">Ulothrix nitens</name>
    <dbReference type="NCBI Taxonomy" id="105231"/>
    <lineage>
        <taxon>Eukaryota</taxon>
        <taxon>Viridiplantae</taxon>
        <taxon>Streptophyta</taxon>
        <taxon>Klebsormidiophyceae</taxon>
        <taxon>Klebsormidiales</taxon>
        <taxon>Klebsormidiaceae</taxon>
        <taxon>Klebsormidium</taxon>
    </lineage>
</organism>
<protein>
    <recommendedName>
        <fullName evidence="4">O-fucosyltransferase family protein</fullName>
    </recommendedName>
</protein>
<evidence type="ECO:0000256" key="1">
    <source>
        <dbReference type="SAM" id="MobiDB-lite"/>
    </source>
</evidence>
<reference evidence="2 3" key="1">
    <citation type="journal article" date="2014" name="Nat. Commun.">
        <title>Klebsormidium flaccidum genome reveals primary factors for plant terrestrial adaptation.</title>
        <authorList>
            <person name="Hori K."/>
            <person name="Maruyama F."/>
            <person name="Fujisawa T."/>
            <person name="Togashi T."/>
            <person name="Yamamoto N."/>
            <person name="Seo M."/>
            <person name="Sato S."/>
            <person name="Yamada T."/>
            <person name="Mori H."/>
            <person name="Tajima N."/>
            <person name="Moriyama T."/>
            <person name="Ikeuchi M."/>
            <person name="Watanabe M."/>
            <person name="Wada H."/>
            <person name="Kobayashi K."/>
            <person name="Saito M."/>
            <person name="Masuda T."/>
            <person name="Sasaki-Sekimoto Y."/>
            <person name="Mashiguchi K."/>
            <person name="Awai K."/>
            <person name="Shimojima M."/>
            <person name="Masuda S."/>
            <person name="Iwai M."/>
            <person name="Nobusawa T."/>
            <person name="Narise T."/>
            <person name="Kondo S."/>
            <person name="Saito H."/>
            <person name="Sato R."/>
            <person name="Murakawa M."/>
            <person name="Ihara Y."/>
            <person name="Oshima-Yamada Y."/>
            <person name="Ohtaka K."/>
            <person name="Satoh M."/>
            <person name="Sonobe K."/>
            <person name="Ishii M."/>
            <person name="Ohtani R."/>
            <person name="Kanamori-Sato M."/>
            <person name="Honoki R."/>
            <person name="Miyazaki D."/>
            <person name="Mochizuki H."/>
            <person name="Umetsu J."/>
            <person name="Higashi K."/>
            <person name="Shibata D."/>
            <person name="Kamiya Y."/>
            <person name="Sato N."/>
            <person name="Nakamura Y."/>
            <person name="Tabata S."/>
            <person name="Ida S."/>
            <person name="Kurokawa K."/>
            <person name="Ohta H."/>
        </authorList>
    </citation>
    <scope>NUCLEOTIDE SEQUENCE [LARGE SCALE GENOMIC DNA]</scope>
    <source>
        <strain evidence="2 3">NIES-2285</strain>
    </source>
</reference>
<proteinExistence type="predicted"/>
<feature type="compositionally biased region" description="Basic and acidic residues" evidence="1">
    <location>
        <begin position="179"/>
        <end position="204"/>
    </location>
</feature>
<evidence type="ECO:0000313" key="2">
    <source>
        <dbReference type="EMBL" id="GAQ81076.1"/>
    </source>
</evidence>
<evidence type="ECO:0000313" key="3">
    <source>
        <dbReference type="Proteomes" id="UP000054558"/>
    </source>
</evidence>
<dbReference type="EMBL" id="DF237019">
    <property type="protein sequence ID" value="GAQ81076.1"/>
    <property type="molecule type" value="Genomic_DNA"/>
</dbReference>
<dbReference type="OrthoDB" id="2015179at2759"/>
<sequence>MRGGSARGAAHPHKPGLKRLRRFLLALLPFAFVLHFALLKSQALPFIEGLRKTGFWGEWKGEDSQGGAVPHLAAETLRDRKALESRERWREVQLQGGWEAAKALGLTVRGGESNEEIIVHGLQTGIEEGGSGKRVGLAQREKLDEDEDDDEDVDTQRAMATDPPAVVEQLAAEGAKGEIGLEKAGFDQLKPEQNKESAREDRTQDTGGHNVGIGAAGGASGGTAEQGEDAPHRQQLPEEAPRQNEALGGEGTVVDQGTGGGQDGQRRQQWLQEGQERSARDFALAGALAGGLKLGSAEGADKIVEAGGEGEWGEETELERRAQLTEGAKRAAYGEVKSADVEKKAKSSKPRRYLYFGETIDDGQTGGLIHQVNGLACGLQEAHHLKRYFVMPTMFRLDDRHRWLPQGFPPEKSVNNWGAQGPVDDAERWTPLETLFDFKAMRSSSRFVPNTDPRWLATREKADAENATVLIQGWADRDLLNRGGNKSAPVIVHKASEFWFTNCLKYKPPRVAEHKWEWDHIVFAAPLRGVAEHMISVMGGRGNYSTMHIRRGDKLTYISVKTKQQVWPNLDLETRPDFIAAKIAQWVPKNESLYIASNEAELGFFKPLSEKYGFKIWTYHDFLYALNLCVDNDYQLFAVEMEVVKHGRLKIATFKEDSPQYYLSSHARWPAGQ</sequence>
<feature type="compositionally biased region" description="Gly residues" evidence="1">
    <location>
        <begin position="209"/>
        <end position="221"/>
    </location>
</feature>